<dbReference type="SUPFAM" id="SSF52266">
    <property type="entry name" value="SGNH hydrolase"/>
    <property type="match status" value="1"/>
</dbReference>
<dbReference type="OrthoDB" id="468550at2"/>
<protein>
    <submittedName>
        <fullName evidence="3">Lysophospholipase L1-like esterase</fullName>
    </submittedName>
</protein>
<dbReference type="HOGENOM" id="CLU_653358_0_0_9"/>
<dbReference type="Gene3D" id="3.40.50.1110">
    <property type="entry name" value="SGNH hydrolase"/>
    <property type="match status" value="1"/>
</dbReference>
<dbReference type="STRING" id="633697.EubceDRAFT1_2453"/>
<dbReference type="InterPro" id="IPR001087">
    <property type="entry name" value="GDSL"/>
</dbReference>
<dbReference type="PANTHER" id="PTHR30383">
    <property type="entry name" value="THIOESTERASE 1/PROTEASE 1/LYSOPHOSPHOLIPASE L1"/>
    <property type="match status" value="1"/>
</dbReference>
<dbReference type="AlphaFoldDB" id="I5AWK6"/>
<feature type="chain" id="PRO_5038587213" evidence="2">
    <location>
        <begin position="27"/>
        <end position="420"/>
    </location>
</feature>
<evidence type="ECO:0000256" key="2">
    <source>
        <dbReference type="SAM" id="SignalP"/>
    </source>
</evidence>
<dbReference type="InterPro" id="IPR051532">
    <property type="entry name" value="Ester_Hydrolysis_Enzymes"/>
</dbReference>
<organism evidence="3 4">
    <name type="scientific">Eubacterium cellulosolvens (strain ATCC 43171 / JCM 9499 / 6)</name>
    <name type="common">Cillobacterium cellulosolvens</name>
    <dbReference type="NCBI Taxonomy" id="633697"/>
    <lineage>
        <taxon>Bacteria</taxon>
        <taxon>Bacillati</taxon>
        <taxon>Bacillota</taxon>
        <taxon>Clostridia</taxon>
        <taxon>Eubacteriales</taxon>
        <taxon>Eubacteriaceae</taxon>
        <taxon>Eubacterium</taxon>
    </lineage>
</organism>
<name>I5AWK6_EUBC6</name>
<dbReference type="Pfam" id="PF00657">
    <property type="entry name" value="Lipase_GDSL"/>
    <property type="match status" value="1"/>
</dbReference>
<dbReference type="InterPro" id="IPR036514">
    <property type="entry name" value="SGNH_hydro_sf"/>
</dbReference>
<accession>I5AWK6</accession>
<dbReference type="eggNOG" id="COG2755">
    <property type="taxonomic scope" value="Bacteria"/>
</dbReference>
<feature type="signal peptide" evidence="2">
    <location>
        <begin position="1"/>
        <end position="26"/>
    </location>
</feature>
<reference evidence="3 4" key="2">
    <citation type="submission" date="2012-02" db="EMBL/GenBank/DDBJ databases">
        <title>Improved High-Quality Draft sequence of Eubacterium cellulosolvens 6.</title>
        <authorList>
            <consortium name="US DOE Joint Genome Institute"/>
            <person name="Lucas S."/>
            <person name="Han J."/>
            <person name="Lapidus A."/>
            <person name="Cheng J.-F."/>
            <person name="Goodwin L."/>
            <person name="Pitluck S."/>
            <person name="Peters L."/>
            <person name="Mikhailova N."/>
            <person name="Gu W."/>
            <person name="Detter J.C."/>
            <person name="Han C."/>
            <person name="Tapia R."/>
            <person name="Land M."/>
            <person name="Hauser L."/>
            <person name="Kyrpides N."/>
            <person name="Ivanova N."/>
            <person name="Pagani I."/>
            <person name="Johnson E."/>
            <person name="Mukhopadhyay B."/>
            <person name="Anderson I."/>
            <person name="Woyke T."/>
        </authorList>
    </citation>
    <scope>NUCLEOTIDE SEQUENCE [LARGE SCALE GENOMIC DNA]</scope>
    <source>
        <strain evidence="3 4">6</strain>
    </source>
</reference>
<dbReference type="EMBL" id="CM001487">
    <property type="protein sequence ID" value="EIM58179.1"/>
    <property type="molecule type" value="Genomic_DNA"/>
</dbReference>
<feature type="region of interest" description="Disordered" evidence="1">
    <location>
        <begin position="327"/>
        <end position="398"/>
    </location>
</feature>
<proteinExistence type="predicted"/>
<keyword evidence="4" id="KW-1185">Reference proteome</keyword>
<evidence type="ECO:0000256" key="1">
    <source>
        <dbReference type="SAM" id="MobiDB-lite"/>
    </source>
</evidence>
<reference evidence="3 4" key="1">
    <citation type="submission" date="2010-08" db="EMBL/GenBank/DDBJ databases">
        <authorList>
            <consortium name="US DOE Joint Genome Institute (JGI-PGF)"/>
            <person name="Lucas S."/>
            <person name="Copeland A."/>
            <person name="Lapidus A."/>
            <person name="Cheng J.-F."/>
            <person name="Bruce D."/>
            <person name="Goodwin L."/>
            <person name="Pitluck S."/>
            <person name="Land M.L."/>
            <person name="Hauser L."/>
            <person name="Chang Y.-J."/>
            <person name="Anderson I.J."/>
            <person name="Johnson E."/>
            <person name="Mulhopadhyay B."/>
            <person name="Kyrpides N."/>
            <person name="Woyke T.J."/>
        </authorList>
    </citation>
    <scope>NUCLEOTIDE SEQUENCE [LARGE SCALE GENOMIC DNA]</scope>
    <source>
        <strain evidence="3 4">6</strain>
    </source>
</reference>
<feature type="compositionally biased region" description="Low complexity" evidence="1">
    <location>
        <begin position="335"/>
        <end position="379"/>
    </location>
</feature>
<gene>
    <name evidence="3" type="ORF">EubceDRAFT1_2453</name>
</gene>
<keyword evidence="2" id="KW-0732">Signal</keyword>
<evidence type="ECO:0000313" key="4">
    <source>
        <dbReference type="Proteomes" id="UP000005753"/>
    </source>
</evidence>
<dbReference type="PANTHER" id="PTHR30383:SF5">
    <property type="entry name" value="SGNH HYDROLASE-TYPE ESTERASE DOMAIN-CONTAINING PROTEIN"/>
    <property type="match status" value="1"/>
</dbReference>
<dbReference type="GO" id="GO:0004622">
    <property type="term" value="F:phosphatidylcholine lysophospholipase activity"/>
    <property type="evidence" value="ECO:0007669"/>
    <property type="project" value="TreeGrafter"/>
</dbReference>
<sequence length="420" mass="46019">MKRRKNAALAAILVAALTCVSAPAVSAQVTDATGYSVSKNYVQTAMVASEVRAAKAAGQTVHKTPVRVLCVGDSITDGYINQDNGYRKYFCYYMQQNGIAVDMVGPKNNWTNEMSYTWNGKAIAYDPANAGYSGYAIMKYSGREGIYETIFDQNYSDGNRSGDMITAYDPDVILLQIGTNDLLDARYDKIPNGPDVTAEYTMPERLEKLVDAILSKMNKDAVLFVSTVPDIDVEEKPEWLLPYGWIWNVPTSGDLTLLKEKVQDNIDRYNASVVKLVEKKRQEGARVRLGDVHSCINLKGGDLYDGVHPSEQGYAKMGEDWAKRVTSFETDPSGTPTTTPAVPTVNPTKVPTVAPTATQKPTSTPKPTSTTKPTSAPTPTVAPEPTLQPVPTKNPSGRVLYRDLKLDGTITLGKFLHWEK</sequence>
<evidence type="ECO:0000313" key="3">
    <source>
        <dbReference type="EMBL" id="EIM58179.1"/>
    </source>
</evidence>
<dbReference type="Proteomes" id="UP000005753">
    <property type="component" value="Chromosome"/>
</dbReference>